<feature type="domain" description="Rhodanese" evidence="14">
    <location>
        <begin position="271"/>
        <end position="335"/>
    </location>
</feature>
<evidence type="ECO:0000256" key="12">
    <source>
        <dbReference type="ARBA" id="ARBA00078531"/>
    </source>
</evidence>
<dbReference type="Pfam" id="PF00581">
    <property type="entry name" value="Rhodanese"/>
    <property type="match status" value="1"/>
</dbReference>
<comment type="caution">
    <text evidence="15">The sequence shown here is derived from an EMBL/GenBank/DDBJ whole genome shotgun (WGS) entry which is preliminary data.</text>
</comment>
<comment type="subunit">
    <text evidence="7">Homodimer. Forms a stable heterotetrameric complex of 2 MoeB and 2 MoaD during adenylation of MoaD.</text>
</comment>
<protein>
    <recommendedName>
        <fullName evidence="9">Molybdopterin-synthase adenylyltransferase</fullName>
        <ecNumber evidence="8">2.7.7.80</ecNumber>
    </recommendedName>
    <alternativeName>
        <fullName evidence="12">MoaD protein adenylase</fullName>
    </alternativeName>
    <alternativeName>
        <fullName evidence="10">Molybdopterin-converting factor subunit 1 adenylase</fullName>
    </alternativeName>
    <alternativeName>
        <fullName evidence="11">Sulfur carrier protein MoaD adenylyltransferase</fullName>
    </alternativeName>
</protein>
<keyword evidence="13" id="KW-1133">Transmembrane helix</keyword>
<evidence type="ECO:0000256" key="2">
    <source>
        <dbReference type="ARBA" id="ARBA00022679"/>
    </source>
</evidence>
<dbReference type="PANTHER" id="PTHR10953">
    <property type="entry name" value="UBIQUITIN-ACTIVATING ENZYME E1"/>
    <property type="match status" value="1"/>
</dbReference>
<keyword evidence="2" id="KW-0808">Transferase</keyword>
<dbReference type="InterPro" id="IPR001763">
    <property type="entry name" value="Rhodanese-like_dom"/>
</dbReference>
<reference evidence="15 16" key="1">
    <citation type="submission" date="2021-12" db="EMBL/GenBank/DDBJ databases">
        <title>Genome sequencing of bacteria with rrn-lacking chromosome and rrn-plasmid.</title>
        <authorList>
            <person name="Anda M."/>
            <person name="Iwasaki W."/>
        </authorList>
    </citation>
    <scope>NUCLEOTIDE SEQUENCE [LARGE SCALE GENOMIC DNA]</scope>
    <source>
        <strain evidence="15 16">NBRC 15940</strain>
    </source>
</reference>
<proteinExistence type="inferred from homology"/>
<evidence type="ECO:0000256" key="7">
    <source>
        <dbReference type="ARBA" id="ARBA00063809"/>
    </source>
</evidence>
<evidence type="ECO:0000256" key="1">
    <source>
        <dbReference type="ARBA" id="ARBA00009919"/>
    </source>
</evidence>
<dbReference type="InterPro" id="IPR035985">
    <property type="entry name" value="Ubiquitin-activating_enz"/>
</dbReference>
<comment type="similarity">
    <text evidence="1">Belongs to the HesA/MoeB/ThiF family.</text>
</comment>
<dbReference type="PANTHER" id="PTHR10953:SF102">
    <property type="entry name" value="ADENYLYLTRANSFERASE AND SULFURTRANSFERASE MOCS3"/>
    <property type="match status" value="1"/>
</dbReference>
<evidence type="ECO:0000259" key="14">
    <source>
        <dbReference type="PROSITE" id="PS50206"/>
    </source>
</evidence>
<comment type="function">
    <text evidence="6">Catalyzes the adenylation by ATP of the carboxyl group of the C-terminal glycine of sulfur carrier protein MoaD.</text>
</comment>
<evidence type="ECO:0000256" key="13">
    <source>
        <dbReference type="SAM" id="Phobius"/>
    </source>
</evidence>
<evidence type="ECO:0000256" key="4">
    <source>
        <dbReference type="ARBA" id="ARBA00022840"/>
    </source>
</evidence>
<comment type="catalytic activity">
    <reaction evidence="5">
        <text>[molybdopterin-synthase sulfur-carrier protein]-C-terminal Gly-Gly + ATP + H(+) = [molybdopterin-synthase sulfur-carrier protein]-C-terminal Gly-Gly-AMP + diphosphate</text>
        <dbReference type="Rhea" id="RHEA:43616"/>
        <dbReference type="Rhea" id="RHEA-COMP:12159"/>
        <dbReference type="Rhea" id="RHEA-COMP:12202"/>
        <dbReference type="ChEBI" id="CHEBI:15378"/>
        <dbReference type="ChEBI" id="CHEBI:30616"/>
        <dbReference type="ChEBI" id="CHEBI:33019"/>
        <dbReference type="ChEBI" id="CHEBI:90618"/>
        <dbReference type="ChEBI" id="CHEBI:90778"/>
        <dbReference type="EC" id="2.7.7.80"/>
    </reaction>
</comment>
<evidence type="ECO:0000256" key="6">
    <source>
        <dbReference type="ARBA" id="ARBA00055169"/>
    </source>
</evidence>
<dbReference type="FunFam" id="3.40.50.720:FF:000033">
    <property type="entry name" value="Adenylyltransferase and sulfurtransferase MOCS3"/>
    <property type="match status" value="1"/>
</dbReference>
<dbReference type="PROSITE" id="PS50206">
    <property type="entry name" value="RHODANESE_3"/>
    <property type="match status" value="1"/>
</dbReference>
<dbReference type="SUPFAM" id="SSF69572">
    <property type="entry name" value="Activating enzymes of the ubiquitin-like proteins"/>
    <property type="match status" value="1"/>
</dbReference>
<dbReference type="GO" id="GO:0008641">
    <property type="term" value="F:ubiquitin-like modifier activating enzyme activity"/>
    <property type="evidence" value="ECO:0007669"/>
    <property type="project" value="InterPro"/>
</dbReference>
<evidence type="ECO:0000256" key="5">
    <source>
        <dbReference type="ARBA" id="ARBA00052218"/>
    </source>
</evidence>
<keyword evidence="13" id="KW-0472">Membrane</keyword>
<dbReference type="AlphaFoldDB" id="A0AAN4W4L5"/>
<dbReference type="EMBL" id="BQKE01000003">
    <property type="protein sequence ID" value="GJM63980.1"/>
    <property type="molecule type" value="Genomic_DNA"/>
</dbReference>
<dbReference type="Gene3D" id="3.40.50.720">
    <property type="entry name" value="NAD(P)-binding Rossmann-like Domain"/>
    <property type="match status" value="1"/>
</dbReference>
<sequence length="350" mass="39575">MHKRYQRQAILPQLGKEGQEKLRKAKVLVVGAGGLGSPILTYLAAMGIGTIGIVEFDTIDISNLNRQFLYKEREVGQPKITIAIERLKEQNPHLCYVAHSFYLNEENILELFPQYDIIVDGSDNFKTRYLINDACVITKRPLVSGAIYQFQGQVSVFNYKGGPTYRCIFPEPPSALEAPTCATAGIIGATAGLIASYQVMEVVKIIGEMGNILSGKLLVVDLLQMEHQTIQFKLQPVNQAIEQLTPIPDEYCEIKSEEKVAVNQIDHWQDLHPKGVMIDLREDYEREEHTIKDAQWCPLHELPEIVNTLPEDQPILLFCQNGIKSKTAYQWLKEKNDKLILRELEGGLEQ</sequence>
<keyword evidence="4" id="KW-0067">ATP-binding</keyword>
<dbReference type="InterPro" id="IPR045886">
    <property type="entry name" value="ThiF/MoeB/HesA"/>
</dbReference>
<keyword evidence="16" id="KW-1185">Reference proteome</keyword>
<keyword evidence="3" id="KW-0547">Nucleotide-binding</keyword>
<dbReference type="RefSeq" id="WP_338239067.1">
    <property type="nucleotide sequence ID" value="NZ_BQKE01000003.1"/>
</dbReference>
<evidence type="ECO:0000256" key="8">
    <source>
        <dbReference type="ARBA" id="ARBA00066884"/>
    </source>
</evidence>
<organism evidence="15 16">
    <name type="scientific">Persicobacter diffluens</name>
    <dbReference type="NCBI Taxonomy" id="981"/>
    <lineage>
        <taxon>Bacteria</taxon>
        <taxon>Pseudomonadati</taxon>
        <taxon>Bacteroidota</taxon>
        <taxon>Cytophagia</taxon>
        <taxon>Cytophagales</taxon>
        <taxon>Persicobacteraceae</taxon>
        <taxon>Persicobacter</taxon>
    </lineage>
</organism>
<dbReference type="Gene3D" id="3.40.250.10">
    <property type="entry name" value="Rhodanese-like domain"/>
    <property type="match status" value="1"/>
</dbReference>
<accession>A0AAN4W4L5</accession>
<evidence type="ECO:0000256" key="3">
    <source>
        <dbReference type="ARBA" id="ARBA00022741"/>
    </source>
</evidence>
<dbReference type="Proteomes" id="UP001310022">
    <property type="component" value="Unassembled WGS sequence"/>
</dbReference>
<dbReference type="InterPro" id="IPR000594">
    <property type="entry name" value="ThiF_NAD_FAD-bd"/>
</dbReference>
<dbReference type="GO" id="GO:0004792">
    <property type="term" value="F:thiosulfate-cyanide sulfurtransferase activity"/>
    <property type="evidence" value="ECO:0007669"/>
    <property type="project" value="TreeGrafter"/>
</dbReference>
<gene>
    <name evidence="15" type="ORF">PEDI_45320</name>
</gene>
<dbReference type="Pfam" id="PF00899">
    <property type="entry name" value="ThiF"/>
    <property type="match status" value="1"/>
</dbReference>
<dbReference type="EC" id="2.7.7.80" evidence="8"/>
<keyword evidence="15" id="KW-0548">Nucleotidyltransferase</keyword>
<dbReference type="InterPro" id="IPR036873">
    <property type="entry name" value="Rhodanese-like_dom_sf"/>
</dbReference>
<evidence type="ECO:0000256" key="11">
    <source>
        <dbReference type="ARBA" id="ARBA00075328"/>
    </source>
</evidence>
<evidence type="ECO:0000313" key="16">
    <source>
        <dbReference type="Proteomes" id="UP001310022"/>
    </source>
</evidence>
<dbReference type="GO" id="GO:0061605">
    <property type="term" value="F:molybdopterin-synthase adenylyltransferase activity"/>
    <property type="evidence" value="ECO:0007669"/>
    <property type="project" value="UniProtKB-EC"/>
</dbReference>
<evidence type="ECO:0000313" key="15">
    <source>
        <dbReference type="EMBL" id="GJM63980.1"/>
    </source>
</evidence>
<dbReference type="GO" id="GO:0005524">
    <property type="term" value="F:ATP binding"/>
    <property type="evidence" value="ECO:0007669"/>
    <property type="project" value="UniProtKB-KW"/>
</dbReference>
<feature type="transmembrane region" description="Helical" evidence="13">
    <location>
        <begin position="27"/>
        <end position="54"/>
    </location>
</feature>
<dbReference type="GO" id="GO:0005737">
    <property type="term" value="C:cytoplasm"/>
    <property type="evidence" value="ECO:0007669"/>
    <property type="project" value="TreeGrafter"/>
</dbReference>
<evidence type="ECO:0000256" key="9">
    <source>
        <dbReference type="ARBA" id="ARBA00073635"/>
    </source>
</evidence>
<evidence type="ECO:0000256" key="10">
    <source>
        <dbReference type="ARBA" id="ARBA00075110"/>
    </source>
</evidence>
<dbReference type="CDD" id="cd00757">
    <property type="entry name" value="ThiF_MoeB_HesA_family"/>
    <property type="match status" value="1"/>
</dbReference>
<name>A0AAN4W4L5_9BACT</name>
<keyword evidence="13" id="KW-0812">Transmembrane</keyword>